<feature type="region of interest" description="Disordered" evidence="1">
    <location>
        <begin position="82"/>
        <end position="118"/>
    </location>
</feature>
<feature type="region of interest" description="Disordered" evidence="1">
    <location>
        <begin position="21"/>
        <end position="42"/>
    </location>
</feature>
<dbReference type="RefSeq" id="WP_091766925.1">
    <property type="nucleotide sequence ID" value="NZ_FNBT01000004.1"/>
</dbReference>
<evidence type="ECO:0000313" key="2">
    <source>
        <dbReference type="EMBL" id="SDF54073.1"/>
    </source>
</evidence>
<keyword evidence="3" id="KW-1185">Reference proteome</keyword>
<evidence type="ECO:0000256" key="1">
    <source>
        <dbReference type="SAM" id="MobiDB-lite"/>
    </source>
</evidence>
<feature type="compositionally biased region" description="Low complexity" evidence="1">
    <location>
        <begin position="82"/>
        <end position="99"/>
    </location>
</feature>
<dbReference type="EMBL" id="FNBT01000004">
    <property type="protein sequence ID" value="SDF54073.1"/>
    <property type="molecule type" value="Genomic_DNA"/>
</dbReference>
<reference evidence="3" key="1">
    <citation type="submission" date="2016-10" db="EMBL/GenBank/DDBJ databases">
        <authorList>
            <person name="Varghese N."/>
            <person name="Submissions S."/>
        </authorList>
    </citation>
    <scope>NUCLEOTIDE SEQUENCE [LARGE SCALE GENOMIC DNA]</scope>
    <source>
        <strain evidence="3">DSM 44268</strain>
    </source>
</reference>
<gene>
    <name evidence="2" type="ORF">SAMN05660662_2564</name>
</gene>
<sequence length="118" mass="11751">MTTPADWADAARRLLDVLRPPAGAAAADPGNSGEGRPAHGGDCRWCPVCQAAAVVRGERPEVTAALADVLATTASVLRDLAGEPARSSGAAADAEAPGPADDRDGDSGPGAVQRIDIA</sequence>
<protein>
    <submittedName>
        <fullName evidence="2">Uncharacterized protein</fullName>
    </submittedName>
</protein>
<accession>A0A1G7LXA6</accession>
<proteinExistence type="predicted"/>
<dbReference type="OrthoDB" id="5196858at2"/>
<dbReference type="AlphaFoldDB" id="A0A1G7LXA6"/>
<name>A0A1G7LXA6_9ACTN</name>
<feature type="compositionally biased region" description="Low complexity" evidence="1">
    <location>
        <begin position="21"/>
        <end position="30"/>
    </location>
</feature>
<dbReference type="Proteomes" id="UP000199406">
    <property type="component" value="Unassembled WGS sequence"/>
</dbReference>
<dbReference type="STRING" id="1550231.SAMN05660662_2564"/>
<evidence type="ECO:0000313" key="3">
    <source>
        <dbReference type="Proteomes" id="UP000199406"/>
    </source>
</evidence>
<organism evidence="2 3">
    <name type="scientific">Blastococcus aurantiacus</name>
    <dbReference type="NCBI Taxonomy" id="1550231"/>
    <lineage>
        <taxon>Bacteria</taxon>
        <taxon>Bacillati</taxon>
        <taxon>Actinomycetota</taxon>
        <taxon>Actinomycetes</taxon>
        <taxon>Geodermatophilales</taxon>
        <taxon>Geodermatophilaceae</taxon>
        <taxon>Blastococcus</taxon>
    </lineage>
</organism>